<dbReference type="GO" id="GO:0016791">
    <property type="term" value="F:phosphatase activity"/>
    <property type="evidence" value="ECO:0007669"/>
    <property type="project" value="TreeGrafter"/>
</dbReference>
<keyword evidence="6" id="KW-1185">Reference proteome</keyword>
<dbReference type="GO" id="GO:0005737">
    <property type="term" value="C:cytoplasm"/>
    <property type="evidence" value="ECO:0007669"/>
    <property type="project" value="TreeGrafter"/>
</dbReference>
<dbReference type="PROSITE" id="PS00175">
    <property type="entry name" value="PG_MUTASE"/>
    <property type="match status" value="1"/>
</dbReference>
<keyword evidence="1" id="KW-0324">Glycolysis</keyword>
<comment type="caution">
    <text evidence="5">The sequence shown here is derived from an EMBL/GenBank/DDBJ whole genome shotgun (WGS) entry which is preliminary data.</text>
</comment>
<dbReference type="PIRSF" id="PIRSF000709">
    <property type="entry name" value="6PFK_2-Ptase"/>
    <property type="match status" value="1"/>
</dbReference>
<dbReference type="Proteomes" id="UP000282529">
    <property type="component" value="Unassembled WGS sequence"/>
</dbReference>
<sequence length="195" mass="22511">MLMGLIRHGQTDWNAVGRIQGQSDIPLNGEGRRQAKMLAERLQHEPYRWDYCITSNLSRAEETGRIIAGRLGLPLLEADERIRERAYGQVEGLTASEREARWGRNWDQEEFGQEKDEQLQTRALAFMGDISAKHPDKNVLVVSHGGLLAQLYSALYKNKYSERIGNLSLTILEKKEQEWNPLLYNCTRHILHNQR</sequence>
<feature type="binding site" evidence="4">
    <location>
        <position position="59"/>
    </location>
    <ligand>
        <name>substrate</name>
    </ligand>
</feature>
<dbReference type="RefSeq" id="WP_124693603.1">
    <property type="nucleotide sequence ID" value="NZ_JBHUFE010000016.1"/>
</dbReference>
<dbReference type="InterPro" id="IPR050275">
    <property type="entry name" value="PGM_Phosphatase"/>
</dbReference>
<evidence type="ECO:0000256" key="3">
    <source>
        <dbReference type="PIRSR" id="PIRSR613078-1"/>
    </source>
</evidence>
<dbReference type="PANTHER" id="PTHR48100:SF1">
    <property type="entry name" value="HISTIDINE PHOSPHATASE FAMILY PROTEIN-RELATED"/>
    <property type="match status" value="1"/>
</dbReference>
<dbReference type="Gene3D" id="3.40.50.1240">
    <property type="entry name" value="Phosphoglycerate mutase-like"/>
    <property type="match status" value="1"/>
</dbReference>
<keyword evidence="2" id="KW-0413">Isomerase</keyword>
<name>A0A3N9PCI5_9BACL</name>
<dbReference type="EMBL" id="RQPI01000001">
    <property type="protein sequence ID" value="RQW12947.1"/>
    <property type="molecule type" value="Genomic_DNA"/>
</dbReference>
<feature type="active site" description="Proton donor/acceptor" evidence="3">
    <location>
        <position position="84"/>
    </location>
</feature>
<reference evidence="5 6" key="1">
    <citation type="submission" date="2018-11" db="EMBL/GenBank/DDBJ databases">
        <title>Genome sequence of strain 7197.</title>
        <authorList>
            <person name="Gao J."/>
            <person name="Sun J."/>
        </authorList>
    </citation>
    <scope>NUCLEOTIDE SEQUENCE [LARGE SCALE GENOMIC DNA]</scope>
    <source>
        <strain evidence="5 6">7197</strain>
    </source>
</reference>
<protein>
    <submittedName>
        <fullName evidence="5">Histidine phosphatase family protein</fullName>
    </submittedName>
</protein>
<dbReference type="InterPro" id="IPR013078">
    <property type="entry name" value="His_Pase_superF_clade-1"/>
</dbReference>
<dbReference type="Pfam" id="PF00300">
    <property type="entry name" value="His_Phos_1"/>
    <property type="match status" value="1"/>
</dbReference>
<evidence type="ECO:0000313" key="5">
    <source>
        <dbReference type="EMBL" id="RQW12947.1"/>
    </source>
</evidence>
<dbReference type="PANTHER" id="PTHR48100">
    <property type="entry name" value="BROAD-SPECIFICITY PHOSPHATASE YOR283W-RELATED"/>
    <property type="match status" value="1"/>
</dbReference>
<evidence type="ECO:0000256" key="2">
    <source>
        <dbReference type="ARBA" id="ARBA00023235"/>
    </source>
</evidence>
<evidence type="ECO:0000256" key="4">
    <source>
        <dbReference type="PIRSR" id="PIRSR613078-2"/>
    </source>
</evidence>
<dbReference type="CDD" id="cd07067">
    <property type="entry name" value="HP_PGM_like"/>
    <property type="match status" value="1"/>
</dbReference>
<accession>A0A3N9PCI5</accession>
<dbReference type="SUPFAM" id="SSF53254">
    <property type="entry name" value="Phosphoglycerate mutase-like"/>
    <property type="match status" value="1"/>
</dbReference>
<evidence type="ECO:0000313" key="6">
    <source>
        <dbReference type="Proteomes" id="UP000282529"/>
    </source>
</evidence>
<dbReference type="InterPro" id="IPR029033">
    <property type="entry name" value="His_PPase_superfam"/>
</dbReference>
<dbReference type="AlphaFoldDB" id="A0A3N9PCI5"/>
<feature type="binding site" evidence="4">
    <location>
        <begin position="7"/>
        <end position="14"/>
    </location>
    <ligand>
        <name>substrate</name>
    </ligand>
</feature>
<gene>
    <name evidence="5" type="ORF">EH198_00500</name>
</gene>
<organism evidence="5 6">
    <name type="scientific">Paenibacillus rhizophilus</name>
    <dbReference type="NCBI Taxonomy" id="1850366"/>
    <lineage>
        <taxon>Bacteria</taxon>
        <taxon>Bacillati</taxon>
        <taxon>Bacillota</taxon>
        <taxon>Bacilli</taxon>
        <taxon>Bacillales</taxon>
        <taxon>Paenibacillaceae</taxon>
        <taxon>Paenibacillus</taxon>
    </lineage>
</organism>
<feature type="active site" description="Tele-phosphohistidine intermediate" evidence="3">
    <location>
        <position position="8"/>
    </location>
</feature>
<dbReference type="InterPro" id="IPR001345">
    <property type="entry name" value="PG/BPGM_mutase_AS"/>
</dbReference>
<dbReference type="OrthoDB" id="9782128at2"/>
<dbReference type="SMART" id="SM00855">
    <property type="entry name" value="PGAM"/>
    <property type="match status" value="1"/>
</dbReference>
<evidence type="ECO:0000256" key="1">
    <source>
        <dbReference type="ARBA" id="ARBA00023152"/>
    </source>
</evidence>
<proteinExistence type="predicted"/>
<feature type="binding site" evidence="4">
    <location>
        <begin position="84"/>
        <end position="87"/>
    </location>
    <ligand>
        <name>substrate</name>
    </ligand>
</feature>